<evidence type="ECO:0000256" key="2">
    <source>
        <dbReference type="ARBA" id="ARBA00022840"/>
    </source>
</evidence>
<protein>
    <submittedName>
        <fullName evidence="4">ABC transporter</fullName>
    </submittedName>
</protein>
<accession>A0A481YYU6</accession>
<dbReference type="GO" id="GO:0005524">
    <property type="term" value="F:ATP binding"/>
    <property type="evidence" value="ECO:0007669"/>
    <property type="project" value="UniProtKB-KW"/>
</dbReference>
<feature type="domain" description="ABC transporter" evidence="3">
    <location>
        <begin position="69"/>
        <end position="289"/>
    </location>
</feature>
<dbReference type="GO" id="GO:0016887">
    <property type="term" value="F:ATP hydrolysis activity"/>
    <property type="evidence" value="ECO:0007669"/>
    <property type="project" value="InterPro"/>
</dbReference>
<keyword evidence="1" id="KW-0547">Nucleotide-binding</keyword>
<dbReference type="CDD" id="cd03228">
    <property type="entry name" value="ABCC_MRP_Like"/>
    <property type="match status" value="1"/>
</dbReference>
<sequence length="289" mass="32637">MKLSEVVSVLIISLELISKMSGFIGSIDRIMYELSTIKHVQEALDILSERHAKKVKPLHSYRSALYGDIIFKNLHVSYNDKPILTDINLQIPKGSTTIIIGEIGSGKTSLINALIRLVPYSGDILINGNNIKDIDLGYLREQMLYVPQNPKLFNRTIYENIAYGLAGEVSKADVLQILKKYGIKIDLDRKVGKFGQWLSGGERQIVYLLRCLFRNAPIVLLDEPTASLDWETKQYILNILNDLLIDRTVIIISHDQDVIKYADTIIELANGKIVQIHSPGKMELTDYNI</sequence>
<evidence type="ECO:0000313" key="4">
    <source>
        <dbReference type="EMBL" id="QBK88329.1"/>
    </source>
</evidence>
<dbReference type="PANTHER" id="PTHR24221:SF654">
    <property type="entry name" value="ATP-BINDING CASSETTE SUB-FAMILY B MEMBER 6"/>
    <property type="match status" value="1"/>
</dbReference>
<keyword evidence="2" id="KW-0067">ATP-binding</keyword>
<dbReference type="PROSITE" id="PS50893">
    <property type="entry name" value="ABC_TRANSPORTER_2"/>
    <property type="match status" value="1"/>
</dbReference>
<dbReference type="InterPro" id="IPR027417">
    <property type="entry name" value="P-loop_NTPase"/>
</dbReference>
<dbReference type="Gene3D" id="3.40.50.300">
    <property type="entry name" value="P-loop containing nucleotide triphosphate hydrolases"/>
    <property type="match status" value="1"/>
</dbReference>
<dbReference type="InterPro" id="IPR003439">
    <property type="entry name" value="ABC_transporter-like_ATP-bd"/>
</dbReference>
<dbReference type="EMBL" id="MK500386">
    <property type="protein sequence ID" value="QBK88329.1"/>
    <property type="molecule type" value="Genomic_DNA"/>
</dbReference>
<dbReference type="GO" id="GO:0034040">
    <property type="term" value="F:ATPase-coupled lipid transmembrane transporter activity"/>
    <property type="evidence" value="ECO:0007669"/>
    <property type="project" value="TreeGrafter"/>
</dbReference>
<dbReference type="InterPro" id="IPR003593">
    <property type="entry name" value="AAA+_ATPase"/>
</dbReference>
<name>A0A481YYU6_9VIRU</name>
<organism evidence="4">
    <name type="scientific">Marseillevirus LCMAC202</name>
    <dbReference type="NCBI Taxonomy" id="2506606"/>
    <lineage>
        <taxon>Viruses</taxon>
        <taxon>Varidnaviria</taxon>
        <taxon>Bamfordvirae</taxon>
        <taxon>Nucleocytoviricota</taxon>
        <taxon>Megaviricetes</taxon>
        <taxon>Pimascovirales</taxon>
        <taxon>Pimascovirales incertae sedis</taxon>
        <taxon>Marseilleviridae</taxon>
    </lineage>
</organism>
<reference evidence="4" key="1">
    <citation type="journal article" date="2019" name="MBio">
        <title>Virus Genomes from Deep Sea Sediments Expand the Ocean Megavirome and Support Independent Origins of Viral Gigantism.</title>
        <authorList>
            <person name="Backstrom D."/>
            <person name="Yutin N."/>
            <person name="Jorgensen S.L."/>
            <person name="Dharamshi J."/>
            <person name="Homa F."/>
            <person name="Zaremba-Niedwiedzka K."/>
            <person name="Spang A."/>
            <person name="Wolf Y.I."/>
            <person name="Koonin E.V."/>
            <person name="Ettema T.J."/>
        </authorList>
    </citation>
    <scope>NUCLEOTIDE SEQUENCE</scope>
</reference>
<dbReference type="SMART" id="SM00382">
    <property type="entry name" value="AAA"/>
    <property type="match status" value="1"/>
</dbReference>
<dbReference type="PANTHER" id="PTHR24221">
    <property type="entry name" value="ATP-BINDING CASSETTE SUB-FAMILY B"/>
    <property type="match status" value="1"/>
</dbReference>
<evidence type="ECO:0000256" key="1">
    <source>
        <dbReference type="ARBA" id="ARBA00022741"/>
    </source>
</evidence>
<evidence type="ECO:0000259" key="3">
    <source>
        <dbReference type="PROSITE" id="PS50893"/>
    </source>
</evidence>
<dbReference type="Pfam" id="PF00005">
    <property type="entry name" value="ABC_tran"/>
    <property type="match status" value="1"/>
</dbReference>
<dbReference type="InterPro" id="IPR039421">
    <property type="entry name" value="Type_1_exporter"/>
</dbReference>
<dbReference type="SUPFAM" id="SSF52540">
    <property type="entry name" value="P-loop containing nucleoside triphosphate hydrolases"/>
    <property type="match status" value="1"/>
</dbReference>
<proteinExistence type="predicted"/>
<gene>
    <name evidence="4" type="ORF">LCMAC202_06910</name>
</gene>